<dbReference type="Proteomes" id="UP000178985">
    <property type="component" value="Unassembled WGS sequence"/>
</dbReference>
<accession>A0A1F6V3E8</accession>
<comment type="caution">
    <text evidence="1">The sequence shown here is derived from an EMBL/GenBank/DDBJ whole genome shotgun (WGS) entry which is preliminary data.</text>
</comment>
<evidence type="ECO:0000313" key="2">
    <source>
        <dbReference type="Proteomes" id="UP000178985"/>
    </source>
</evidence>
<dbReference type="AlphaFoldDB" id="A0A1F6V3E8"/>
<protein>
    <submittedName>
        <fullName evidence="1">Ribosomal subunit interface protein</fullName>
    </submittedName>
</protein>
<dbReference type="InterPro" id="IPR003489">
    <property type="entry name" value="RHF/RaiA"/>
</dbReference>
<dbReference type="Gene3D" id="3.30.160.100">
    <property type="entry name" value="Ribosome hibernation promotion factor-like"/>
    <property type="match status" value="1"/>
</dbReference>
<proteinExistence type="predicted"/>
<reference evidence="1 2" key="1">
    <citation type="journal article" date="2016" name="Nat. Commun.">
        <title>Thousands of microbial genomes shed light on interconnected biogeochemical processes in an aquifer system.</title>
        <authorList>
            <person name="Anantharaman K."/>
            <person name="Brown C.T."/>
            <person name="Hug L.A."/>
            <person name="Sharon I."/>
            <person name="Castelle C.J."/>
            <person name="Probst A.J."/>
            <person name="Thomas B.C."/>
            <person name="Singh A."/>
            <person name="Wilkins M.J."/>
            <person name="Karaoz U."/>
            <person name="Brodie E.L."/>
            <person name="Williams K.H."/>
            <person name="Hubbard S.S."/>
            <person name="Banfield J.F."/>
        </authorList>
    </citation>
    <scope>NUCLEOTIDE SEQUENCE [LARGE SCALE GENOMIC DNA]</scope>
</reference>
<name>A0A1F6V3E8_9BACT</name>
<organism evidence="1 2">
    <name type="scientific">Candidatus Nomurabacteria bacterium RIFCSPHIGHO2_01_FULL_40_20</name>
    <dbReference type="NCBI Taxonomy" id="1801738"/>
    <lineage>
        <taxon>Bacteria</taxon>
        <taxon>Candidatus Nomuraibacteriota</taxon>
    </lineage>
</organism>
<dbReference type="Pfam" id="PF02482">
    <property type="entry name" value="Ribosomal_S30AE"/>
    <property type="match status" value="1"/>
</dbReference>
<sequence>MNINIHSKNINLTEDVKDYALKKVTNLEKFLANTEKGGGEVSINFEISKSTKHHNQGQVFHADCLININGEKFYASADAEDEKTAIDEIKEKVFQDITKKKNKKEALFFRGARKVKDMMKGLRSYRPWKK</sequence>
<dbReference type="NCBIfam" id="TIGR00741">
    <property type="entry name" value="yfiA"/>
    <property type="match status" value="1"/>
</dbReference>
<dbReference type="InterPro" id="IPR036567">
    <property type="entry name" value="RHF-like"/>
</dbReference>
<evidence type="ECO:0000313" key="1">
    <source>
        <dbReference type="EMBL" id="OGI64049.1"/>
    </source>
</evidence>
<dbReference type="SUPFAM" id="SSF69754">
    <property type="entry name" value="Ribosome binding protein Y (YfiA homologue)"/>
    <property type="match status" value="1"/>
</dbReference>
<dbReference type="EMBL" id="MFTO01000008">
    <property type="protein sequence ID" value="OGI64049.1"/>
    <property type="molecule type" value="Genomic_DNA"/>
</dbReference>
<gene>
    <name evidence="1" type="ORF">A2733_02515</name>
</gene>